<protein>
    <submittedName>
        <fullName evidence="2">Uncharacterized protein</fullName>
    </submittedName>
</protein>
<keyword evidence="1" id="KW-0732">Signal</keyword>
<evidence type="ECO:0000313" key="3">
    <source>
        <dbReference type="Proteomes" id="UP001165060"/>
    </source>
</evidence>
<organism evidence="2 3">
    <name type="scientific">Tetraparma gracilis</name>
    <dbReference type="NCBI Taxonomy" id="2962635"/>
    <lineage>
        <taxon>Eukaryota</taxon>
        <taxon>Sar</taxon>
        <taxon>Stramenopiles</taxon>
        <taxon>Ochrophyta</taxon>
        <taxon>Bolidophyceae</taxon>
        <taxon>Parmales</taxon>
        <taxon>Triparmaceae</taxon>
        <taxon>Tetraparma</taxon>
    </lineage>
</organism>
<comment type="caution">
    <text evidence="2">The sequence shown here is derived from an EMBL/GenBank/DDBJ whole genome shotgun (WGS) entry which is preliminary data.</text>
</comment>
<evidence type="ECO:0000313" key="2">
    <source>
        <dbReference type="EMBL" id="GMI28200.1"/>
    </source>
</evidence>
<dbReference type="InterPro" id="IPR047803">
    <property type="entry name" value="DCD1A/B-like"/>
</dbReference>
<dbReference type="PANTHER" id="PTHR35190:SF1">
    <property type="entry name" value="PEPTIDASE C45 HYDROLASE DOMAIN-CONTAINING PROTEIN"/>
    <property type="match status" value="1"/>
</dbReference>
<name>A0ABQ6MLU7_9STRA</name>
<feature type="signal peptide" evidence="1">
    <location>
        <begin position="1"/>
        <end position="24"/>
    </location>
</feature>
<gene>
    <name evidence="2" type="ORF">TeGR_g12866</name>
</gene>
<reference evidence="2 3" key="1">
    <citation type="journal article" date="2023" name="Commun. Biol.">
        <title>Genome analysis of Parmales, the sister group of diatoms, reveals the evolutionary specialization of diatoms from phago-mixotrophs to photoautotrophs.</title>
        <authorList>
            <person name="Ban H."/>
            <person name="Sato S."/>
            <person name="Yoshikawa S."/>
            <person name="Yamada K."/>
            <person name="Nakamura Y."/>
            <person name="Ichinomiya M."/>
            <person name="Sato N."/>
            <person name="Blanc-Mathieu R."/>
            <person name="Endo H."/>
            <person name="Kuwata A."/>
            <person name="Ogata H."/>
        </authorList>
    </citation>
    <scope>NUCLEOTIDE SEQUENCE [LARGE SCALE GENOMIC DNA]</scope>
</reference>
<feature type="chain" id="PRO_5047208916" evidence="1">
    <location>
        <begin position="25"/>
        <end position="452"/>
    </location>
</feature>
<proteinExistence type="predicted"/>
<accession>A0ABQ6MLU7</accession>
<dbReference type="Gene3D" id="3.60.60.10">
    <property type="entry name" value="Penicillin V Acylase, Chain A"/>
    <property type="match status" value="1"/>
</dbReference>
<dbReference type="Proteomes" id="UP001165060">
    <property type="component" value="Unassembled WGS sequence"/>
</dbReference>
<evidence type="ECO:0000256" key="1">
    <source>
        <dbReference type="SAM" id="SignalP"/>
    </source>
</evidence>
<dbReference type="PANTHER" id="PTHR35190">
    <property type="entry name" value="PROTEIN DCD1B"/>
    <property type="match status" value="1"/>
</dbReference>
<sequence>MAPLSSSLLSIGLLAASLLSLCSAKDVPETFVASEFSTWTDSYDGSKVGRIVVDLDDGSTIDVARLDLVGSASQRGFAAGKLLADDIVEFVDVKMNEYFSGEVTGLDISSLPEWLQEVLQPLIEKGGEIAPQVFWSALNYVWEREVEYVPAPIIAEMEGIGAGVCASDSAPADCDADEWATKIKNINMLPELVRMACTAFGAYGSATPDGGLIQLRSLDFGSGPFANYTVLQVHHPPEPAQAFVSLSFPGFVGVITGVSEKGIGVSEKVWMTYDTPDIQPGSYDGLADVLVIREILENAEDREAAESYLQSVARTWTIWLGVGDYASQRFDLVGYKQKDVTVYSDETIGQETGQPLLKDICYVDKHPQPSTATDLPELLQSYAGNVTFGAVQDIVQQHGTGDVHWASYDFLKKKMVVAVGRVDENGKYQHDSWKAYGRPALLFDLEDLWAGK</sequence>
<keyword evidence="3" id="KW-1185">Reference proteome</keyword>
<dbReference type="EMBL" id="BRYB01002958">
    <property type="protein sequence ID" value="GMI28200.1"/>
    <property type="molecule type" value="Genomic_DNA"/>
</dbReference>